<dbReference type="CDD" id="cd00156">
    <property type="entry name" value="REC"/>
    <property type="match status" value="1"/>
</dbReference>
<dbReference type="Gene3D" id="3.30.450.20">
    <property type="entry name" value="PAS domain"/>
    <property type="match status" value="1"/>
</dbReference>
<protein>
    <submittedName>
        <fullName evidence="3">PAS/PAC sensor protein</fullName>
    </submittedName>
</protein>
<dbReference type="InterPro" id="IPR011006">
    <property type="entry name" value="CheY-like_superfamily"/>
</dbReference>
<organism evidence="3 4">
    <name type="scientific">Natronococcus jeotgali DSM 18795</name>
    <dbReference type="NCBI Taxonomy" id="1227498"/>
    <lineage>
        <taxon>Archaea</taxon>
        <taxon>Methanobacteriati</taxon>
        <taxon>Methanobacteriota</taxon>
        <taxon>Stenosarchaea group</taxon>
        <taxon>Halobacteria</taxon>
        <taxon>Halobacteriales</taxon>
        <taxon>Natrialbaceae</taxon>
        <taxon>Natronococcus</taxon>
    </lineage>
</organism>
<evidence type="ECO:0000313" key="3">
    <source>
        <dbReference type="EMBL" id="ELY60882.1"/>
    </source>
</evidence>
<dbReference type="EMBL" id="AOIA01000092">
    <property type="protein sequence ID" value="ELY60882.1"/>
    <property type="molecule type" value="Genomic_DNA"/>
</dbReference>
<dbReference type="PANTHER" id="PTHR44591">
    <property type="entry name" value="STRESS RESPONSE REGULATOR PROTEIN 1"/>
    <property type="match status" value="1"/>
</dbReference>
<dbReference type="InterPro" id="IPR050595">
    <property type="entry name" value="Bact_response_regulator"/>
</dbReference>
<gene>
    <name evidence="3" type="ORF">C492_10290</name>
</gene>
<dbReference type="InterPro" id="IPR000014">
    <property type="entry name" value="PAS"/>
</dbReference>
<dbReference type="AlphaFoldDB" id="L9XGZ0"/>
<evidence type="ECO:0000256" key="1">
    <source>
        <dbReference type="ARBA" id="ARBA00022553"/>
    </source>
</evidence>
<dbReference type="PANTHER" id="PTHR44591:SF3">
    <property type="entry name" value="RESPONSE REGULATORY DOMAIN-CONTAINING PROTEIN"/>
    <property type="match status" value="1"/>
</dbReference>
<evidence type="ECO:0000259" key="2">
    <source>
        <dbReference type="SMART" id="SM00448"/>
    </source>
</evidence>
<keyword evidence="4" id="KW-1185">Reference proteome</keyword>
<dbReference type="InterPro" id="IPR001789">
    <property type="entry name" value="Sig_transdc_resp-reg_receiver"/>
</dbReference>
<feature type="domain" description="Response regulatory" evidence="2">
    <location>
        <begin position="18"/>
        <end position="134"/>
    </location>
</feature>
<dbReference type="RefSeq" id="WP_008423006.1">
    <property type="nucleotide sequence ID" value="NZ_AOIA01000092.1"/>
</dbReference>
<dbReference type="SMART" id="SM00448">
    <property type="entry name" value="REC"/>
    <property type="match status" value="1"/>
</dbReference>
<reference evidence="3 4" key="1">
    <citation type="journal article" date="2014" name="PLoS Genet.">
        <title>Phylogenetically driven sequencing of extremely halophilic archaea reveals strategies for static and dynamic osmo-response.</title>
        <authorList>
            <person name="Becker E.A."/>
            <person name="Seitzer P.M."/>
            <person name="Tritt A."/>
            <person name="Larsen D."/>
            <person name="Krusor M."/>
            <person name="Yao A.I."/>
            <person name="Wu D."/>
            <person name="Madern D."/>
            <person name="Eisen J.A."/>
            <person name="Darling A.E."/>
            <person name="Facciotti M.T."/>
        </authorList>
    </citation>
    <scope>NUCLEOTIDE SEQUENCE [LARGE SCALE GENOMIC DNA]</scope>
    <source>
        <strain evidence="3 4">DSM 18795</strain>
    </source>
</reference>
<evidence type="ECO:0000313" key="4">
    <source>
        <dbReference type="Proteomes" id="UP000011531"/>
    </source>
</evidence>
<dbReference type="InterPro" id="IPR035965">
    <property type="entry name" value="PAS-like_dom_sf"/>
</dbReference>
<sequence>MTERAAGGERATATLEAIDVLLVDGDDGWATGVAEELERREPDLRVESALGANEALAVVHEASIDCLVVDYRLPETDGIELVERIRDERPELPIVLVAGEDAEAVAARAIDAGVTDYLPKDPTIDQTPVLAGKIRNAVERRALRRAIEDSERRYRTVIEQSRDAIVILREGRILFCNERFGEFTDSSVDDLVDTRFACLLYTSL</sequence>
<dbReference type="Pfam" id="PF13188">
    <property type="entry name" value="PAS_8"/>
    <property type="match status" value="1"/>
</dbReference>
<accession>L9XGZ0</accession>
<dbReference type="Pfam" id="PF00072">
    <property type="entry name" value="Response_reg"/>
    <property type="match status" value="1"/>
</dbReference>
<keyword evidence="1" id="KW-0597">Phosphoprotein</keyword>
<dbReference type="SUPFAM" id="SSF55785">
    <property type="entry name" value="PYP-like sensor domain (PAS domain)"/>
    <property type="match status" value="1"/>
</dbReference>
<dbReference type="SUPFAM" id="SSF52172">
    <property type="entry name" value="CheY-like"/>
    <property type="match status" value="1"/>
</dbReference>
<dbReference type="Gene3D" id="3.40.50.2300">
    <property type="match status" value="1"/>
</dbReference>
<name>L9XGZ0_9EURY</name>
<proteinExistence type="predicted"/>
<dbReference type="Proteomes" id="UP000011531">
    <property type="component" value="Unassembled WGS sequence"/>
</dbReference>
<dbReference type="GO" id="GO:0000160">
    <property type="term" value="P:phosphorelay signal transduction system"/>
    <property type="evidence" value="ECO:0007669"/>
    <property type="project" value="InterPro"/>
</dbReference>
<dbReference type="STRING" id="1227498.C492_10290"/>
<comment type="caution">
    <text evidence="3">The sequence shown here is derived from an EMBL/GenBank/DDBJ whole genome shotgun (WGS) entry which is preliminary data.</text>
</comment>